<protein>
    <submittedName>
        <fullName evidence="3">MOSC domain-containing protein</fullName>
    </submittedName>
</protein>
<dbReference type="EMBL" id="MVHP01000023">
    <property type="protein sequence ID" value="ORA63298.1"/>
    <property type="molecule type" value="Genomic_DNA"/>
</dbReference>
<comment type="caution">
    <text evidence="3">The sequence shown here is derived from an EMBL/GenBank/DDBJ whole genome shotgun (WGS) entry which is preliminary data.</text>
</comment>
<accession>A0A1X0CT81</accession>
<dbReference type="PANTHER" id="PTHR30212">
    <property type="entry name" value="PROTEIN YIIM"/>
    <property type="match status" value="1"/>
</dbReference>
<name>A0A1X0CT81_9MYCO</name>
<dbReference type="Gene3D" id="2.40.33.20">
    <property type="entry name" value="PK beta-barrel domain-like"/>
    <property type="match status" value="1"/>
</dbReference>
<dbReference type="Proteomes" id="UP000192772">
    <property type="component" value="Unassembled WGS sequence"/>
</dbReference>
<evidence type="ECO:0000256" key="1">
    <source>
        <dbReference type="SAM" id="MobiDB-lite"/>
    </source>
</evidence>
<dbReference type="RefSeq" id="WP_064918041.1">
    <property type="nucleotide sequence ID" value="NZ_JBCGVB010000001.1"/>
</dbReference>
<dbReference type="InterPro" id="IPR052353">
    <property type="entry name" value="Benzoxazolinone_Detox_Enz"/>
</dbReference>
<evidence type="ECO:0000313" key="4">
    <source>
        <dbReference type="Proteomes" id="UP000192772"/>
    </source>
</evidence>
<evidence type="ECO:0000313" key="3">
    <source>
        <dbReference type="EMBL" id="ORA63298.1"/>
    </source>
</evidence>
<dbReference type="GO" id="GO:0030170">
    <property type="term" value="F:pyridoxal phosphate binding"/>
    <property type="evidence" value="ECO:0007669"/>
    <property type="project" value="InterPro"/>
</dbReference>
<dbReference type="InterPro" id="IPR011037">
    <property type="entry name" value="Pyrv_Knase-like_insert_dom_sf"/>
</dbReference>
<gene>
    <name evidence="3" type="ORF">BST23_18300</name>
</gene>
<reference evidence="3 4" key="1">
    <citation type="submission" date="2017-02" db="EMBL/GenBank/DDBJ databases">
        <title>The new phylogeny of genus Mycobacterium.</title>
        <authorList>
            <person name="Tortoli E."/>
            <person name="Trovato A."/>
            <person name="Cirillo D.M."/>
        </authorList>
    </citation>
    <scope>NUCLEOTIDE SEQUENCE [LARGE SCALE GENOMIC DNA]</scope>
    <source>
        <strain evidence="3 4">FI-09383</strain>
    </source>
</reference>
<organism evidence="3 4">
    <name type="scientific">Mycolicibacterium elephantis</name>
    <dbReference type="NCBI Taxonomy" id="81858"/>
    <lineage>
        <taxon>Bacteria</taxon>
        <taxon>Bacillati</taxon>
        <taxon>Actinomycetota</taxon>
        <taxon>Actinomycetes</taxon>
        <taxon>Mycobacteriales</taxon>
        <taxon>Mycobacteriaceae</taxon>
        <taxon>Mycolicibacterium</taxon>
    </lineage>
</organism>
<proteinExistence type="predicted"/>
<dbReference type="GO" id="GO:0003824">
    <property type="term" value="F:catalytic activity"/>
    <property type="evidence" value="ECO:0007669"/>
    <property type="project" value="InterPro"/>
</dbReference>
<dbReference type="Pfam" id="PF03473">
    <property type="entry name" value="MOSC"/>
    <property type="match status" value="1"/>
</dbReference>
<dbReference type="STRING" id="81858.BST23_18300"/>
<dbReference type="SUPFAM" id="SSF50800">
    <property type="entry name" value="PK beta-barrel domain-like"/>
    <property type="match status" value="1"/>
</dbReference>
<sequence>MARVLSVNIAHRPYDGPSGESGFDKRPTAEAVAVRAPGDRRTGLGSGLAGDLIGNRKYHGGDDQAVYAYAREDLDDWETRLQRPLTNGMFGENLTTAGVDVTGAVIGERWAVGSDGLVLEVSRPRTPCRTFTQFLGIRGWMGTFTRAAKPGAYLRVITPGQVRAGDTVTVADRPDHGVTIGHVFRAIMTEPELLPDILVADALAPEVARRARRRLAG</sequence>
<dbReference type="PANTHER" id="PTHR30212:SF2">
    <property type="entry name" value="PROTEIN YIIM"/>
    <property type="match status" value="1"/>
</dbReference>
<dbReference type="PROSITE" id="PS51340">
    <property type="entry name" value="MOSC"/>
    <property type="match status" value="1"/>
</dbReference>
<dbReference type="AlphaFoldDB" id="A0A1X0CT81"/>
<feature type="region of interest" description="Disordered" evidence="1">
    <location>
        <begin position="1"/>
        <end position="26"/>
    </location>
</feature>
<dbReference type="InterPro" id="IPR005302">
    <property type="entry name" value="MoCF_Sase_C"/>
</dbReference>
<feature type="domain" description="MOSC" evidence="2">
    <location>
        <begin position="26"/>
        <end position="171"/>
    </location>
</feature>
<evidence type="ECO:0000259" key="2">
    <source>
        <dbReference type="PROSITE" id="PS51340"/>
    </source>
</evidence>
<dbReference type="OrthoDB" id="9786134at2"/>
<dbReference type="GO" id="GO:0030151">
    <property type="term" value="F:molybdenum ion binding"/>
    <property type="evidence" value="ECO:0007669"/>
    <property type="project" value="InterPro"/>
</dbReference>